<comment type="caution">
    <text evidence="2">The sequence shown here is derived from an EMBL/GenBank/DDBJ whole genome shotgun (WGS) entry which is preliminary data.</text>
</comment>
<dbReference type="Proteomes" id="UP001589619">
    <property type="component" value="Unassembled WGS sequence"/>
</dbReference>
<gene>
    <name evidence="2" type="ORF">ACFFNY_24915</name>
</gene>
<dbReference type="EMBL" id="JBHMAG010000016">
    <property type="protein sequence ID" value="MFB9754827.1"/>
    <property type="molecule type" value="Genomic_DNA"/>
</dbReference>
<reference evidence="2 3" key="1">
    <citation type="submission" date="2024-09" db="EMBL/GenBank/DDBJ databases">
        <authorList>
            <person name="Sun Q."/>
            <person name="Mori K."/>
        </authorList>
    </citation>
    <scope>NUCLEOTIDE SEQUENCE [LARGE SCALE GENOMIC DNA]</scope>
    <source>
        <strain evidence="2 3">JCM 12520</strain>
    </source>
</reference>
<organism evidence="2 3">
    <name type="scientific">Paenibacillus hodogayensis</name>
    <dbReference type="NCBI Taxonomy" id="279208"/>
    <lineage>
        <taxon>Bacteria</taxon>
        <taxon>Bacillati</taxon>
        <taxon>Bacillota</taxon>
        <taxon>Bacilli</taxon>
        <taxon>Bacillales</taxon>
        <taxon>Paenibacillaceae</taxon>
        <taxon>Paenibacillus</taxon>
    </lineage>
</organism>
<keyword evidence="1" id="KW-1133">Transmembrane helix</keyword>
<sequence length="76" mass="8808">MLVIWAYCLVIFILALVIYRIFRYRFTKLNRENLGLLIIAGLSSITANFVLYAKILFLLSFVVLLSMFVAAAFKRK</sequence>
<feature type="transmembrane region" description="Helical" evidence="1">
    <location>
        <begin position="34"/>
        <end position="51"/>
    </location>
</feature>
<evidence type="ECO:0000313" key="3">
    <source>
        <dbReference type="Proteomes" id="UP001589619"/>
    </source>
</evidence>
<evidence type="ECO:0000313" key="2">
    <source>
        <dbReference type="EMBL" id="MFB9754827.1"/>
    </source>
</evidence>
<protein>
    <submittedName>
        <fullName evidence="2">Uncharacterized protein</fullName>
    </submittedName>
</protein>
<evidence type="ECO:0000256" key="1">
    <source>
        <dbReference type="SAM" id="Phobius"/>
    </source>
</evidence>
<feature type="transmembrane region" description="Helical" evidence="1">
    <location>
        <begin position="57"/>
        <end position="73"/>
    </location>
</feature>
<name>A0ABV5W2M9_9BACL</name>
<proteinExistence type="predicted"/>
<keyword evidence="1" id="KW-0812">Transmembrane</keyword>
<keyword evidence="1" id="KW-0472">Membrane</keyword>
<keyword evidence="3" id="KW-1185">Reference proteome</keyword>
<dbReference type="RefSeq" id="WP_344909746.1">
    <property type="nucleotide sequence ID" value="NZ_BAAAYO010000008.1"/>
</dbReference>
<feature type="transmembrane region" description="Helical" evidence="1">
    <location>
        <begin position="6"/>
        <end position="22"/>
    </location>
</feature>
<accession>A0ABV5W2M9</accession>